<feature type="region of interest" description="Disordered" evidence="3">
    <location>
        <begin position="1"/>
        <end position="26"/>
    </location>
</feature>
<dbReference type="InterPro" id="IPR016181">
    <property type="entry name" value="Acyl_CoA_acyltransferase"/>
</dbReference>
<evidence type="ECO:0000259" key="4">
    <source>
        <dbReference type="PROSITE" id="PS51186"/>
    </source>
</evidence>
<gene>
    <name evidence="5" type="ORF">QUG92_03920</name>
</gene>
<dbReference type="Gene3D" id="3.40.630.30">
    <property type="match status" value="1"/>
</dbReference>
<feature type="domain" description="N-acetyltransferase" evidence="4">
    <location>
        <begin position="30"/>
        <end position="175"/>
    </location>
</feature>
<dbReference type="PROSITE" id="PS51186">
    <property type="entry name" value="GNAT"/>
    <property type="match status" value="1"/>
</dbReference>
<dbReference type="InterPro" id="IPR050832">
    <property type="entry name" value="Bact_Acetyltransf"/>
</dbReference>
<evidence type="ECO:0000256" key="2">
    <source>
        <dbReference type="ARBA" id="ARBA00023315"/>
    </source>
</evidence>
<dbReference type="Proteomes" id="UP001237823">
    <property type="component" value="Unassembled WGS sequence"/>
</dbReference>
<keyword evidence="1" id="KW-0808">Transferase</keyword>
<proteinExistence type="predicted"/>
<sequence length="175" mass="18716">MTTMPDTSPSTTPAAVPAPTGTTVPRGLSIDVEHFDSPDAQRLRAAQRLEIDRSYGGDTEPGEKPTAESIAVFFVARDEDGTPLGCGGLRLVQDGIAEVKRMYVRPESRGAGVSTGILRRLEEAAIDLGSPALVLETGDQQQRAIGFYEREGFTRIANFGPYVGAARSVCYSKVL</sequence>
<dbReference type="CDD" id="cd04301">
    <property type="entry name" value="NAT_SF"/>
    <property type="match status" value="1"/>
</dbReference>
<evidence type="ECO:0000256" key="1">
    <source>
        <dbReference type="ARBA" id="ARBA00022679"/>
    </source>
</evidence>
<reference evidence="5 6" key="1">
    <citation type="submission" date="2023-06" db="EMBL/GenBank/DDBJ databases">
        <authorList>
            <person name="Feng G."/>
            <person name="Li J."/>
            <person name="Zhu H."/>
        </authorList>
    </citation>
    <scope>NUCLEOTIDE SEQUENCE [LARGE SCALE GENOMIC DNA]</scope>
    <source>
        <strain evidence="5 6">RHCKG23</strain>
    </source>
</reference>
<dbReference type="SUPFAM" id="SSF55729">
    <property type="entry name" value="Acyl-CoA N-acyltransferases (Nat)"/>
    <property type="match status" value="1"/>
</dbReference>
<dbReference type="PANTHER" id="PTHR43877:SF2">
    <property type="entry name" value="AMINOALKYLPHOSPHONATE N-ACETYLTRANSFERASE-RELATED"/>
    <property type="match status" value="1"/>
</dbReference>
<evidence type="ECO:0000313" key="5">
    <source>
        <dbReference type="EMBL" id="MDM7884240.1"/>
    </source>
</evidence>
<keyword evidence="2" id="KW-0012">Acyltransferase</keyword>
<keyword evidence="6" id="KW-1185">Reference proteome</keyword>
<accession>A0ABT7T3U7</accession>
<dbReference type="PANTHER" id="PTHR43877">
    <property type="entry name" value="AMINOALKYLPHOSPHONATE N-ACETYLTRANSFERASE-RELATED-RELATED"/>
    <property type="match status" value="1"/>
</dbReference>
<evidence type="ECO:0000256" key="3">
    <source>
        <dbReference type="SAM" id="MobiDB-lite"/>
    </source>
</evidence>
<dbReference type="EMBL" id="JAUCML010000002">
    <property type="protein sequence ID" value="MDM7884240.1"/>
    <property type="molecule type" value="Genomic_DNA"/>
</dbReference>
<feature type="compositionally biased region" description="Low complexity" evidence="3">
    <location>
        <begin position="1"/>
        <end position="25"/>
    </location>
</feature>
<name>A0ABT7T3U7_9MICO</name>
<comment type="caution">
    <text evidence="5">The sequence shown here is derived from an EMBL/GenBank/DDBJ whole genome shotgun (WGS) entry which is preliminary data.</text>
</comment>
<protein>
    <submittedName>
        <fullName evidence="5">GNAT family N-acetyltransferase</fullName>
    </submittedName>
</protein>
<organism evidence="5 6">
    <name type="scientific">Curtobacterium citri</name>
    <dbReference type="NCBI Taxonomy" id="3055139"/>
    <lineage>
        <taxon>Bacteria</taxon>
        <taxon>Bacillati</taxon>
        <taxon>Actinomycetota</taxon>
        <taxon>Actinomycetes</taxon>
        <taxon>Micrococcales</taxon>
        <taxon>Microbacteriaceae</taxon>
        <taxon>Curtobacterium</taxon>
    </lineage>
</organism>
<dbReference type="InterPro" id="IPR000182">
    <property type="entry name" value="GNAT_dom"/>
</dbReference>
<evidence type="ECO:0000313" key="6">
    <source>
        <dbReference type="Proteomes" id="UP001237823"/>
    </source>
</evidence>
<dbReference type="Pfam" id="PF00583">
    <property type="entry name" value="Acetyltransf_1"/>
    <property type="match status" value="1"/>
</dbReference>